<dbReference type="PANTHER" id="PTHR10693:SF20">
    <property type="entry name" value="AT27578P"/>
    <property type="match status" value="1"/>
</dbReference>
<evidence type="ECO:0000313" key="3">
    <source>
        <dbReference type="EMBL" id="CAA0812273.1"/>
    </source>
</evidence>
<dbReference type="InterPro" id="IPR017451">
    <property type="entry name" value="F-box-assoc_interact_dom"/>
</dbReference>
<feature type="domain" description="NTF2" evidence="2">
    <location>
        <begin position="16"/>
        <end position="132"/>
    </location>
</feature>
<evidence type="ECO:0000256" key="1">
    <source>
        <dbReference type="ARBA" id="ARBA00022884"/>
    </source>
</evidence>
<comment type="caution">
    <text evidence="3">The sequence shown here is derived from an EMBL/GenBank/DDBJ whole genome shotgun (WGS) entry which is preliminary data.</text>
</comment>
<dbReference type="InterPro" id="IPR013187">
    <property type="entry name" value="F-box-assoc_dom_typ3"/>
</dbReference>
<dbReference type="InterPro" id="IPR039539">
    <property type="entry name" value="Ras_GTPase_bind_prot"/>
</dbReference>
<reference evidence="3" key="1">
    <citation type="submission" date="2019-12" db="EMBL/GenBank/DDBJ databases">
        <authorList>
            <person name="Scholes J."/>
        </authorList>
    </citation>
    <scope>NUCLEOTIDE SEQUENCE</scope>
</reference>
<dbReference type="GO" id="GO:0003729">
    <property type="term" value="F:mRNA binding"/>
    <property type="evidence" value="ECO:0007669"/>
    <property type="project" value="TreeGrafter"/>
</dbReference>
<dbReference type="AlphaFoldDB" id="A0A9N7MJS2"/>
<dbReference type="InterPro" id="IPR002075">
    <property type="entry name" value="NTF2_dom"/>
</dbReference>
<evidence type="ECO:0000259" key="2">
    <source>
        <dbReference type="PROSITE" id="PS50177"/>
    </source>
</evidence>
<dbReference type="InterPro" id="IPR018222">
    <property type="entry name" value="Nuclear_transport_factor_2_euk"/>
</dbReference>
<dbReference type="SUPFAM" id="SSF54427">
    <property type="entry name" value="NTF2-like"/>
    <property type="match status" value="1"/>
</dbReference>
<dbReference type="CDD" id="cd00780">
    <property type="entry name" value="NTF2"/>
    <property type="match status" value="1"/>
</dbReference>
<gene>
    <name evidence="3" type="ORF">SHERM_13020</name>
</gene>
<proteinExistence type="predicted"/>
<dbReference type="PROSITE" id="PS50177">
    <property type="entry name" value="NTF2_DOMAIN"/>
    <property type="match status" value="1"/>
</dbReference>
<keyword evidence="1" id="KW-0694">RNA-binding</keyword>
<dbReference type="Pfam" id="PF08268">
    <property type="entry name" value="FBA_3"/>
    <property type="match status" value="1"/>
</dbReference>
<dbReference type="InterPro" id="IPR032710">
    <property type="entry name" value="NTF2-like_dom_sf"/>
</dbReference>
<dbReference type="Pfam" id="PF02136">
    <property type="entry name" value="NTF2"/>
    <property type="match status" value="1"/>
</dbReference>
<dbReference type="InterPro" id="IPR001810">
    <property type="entry name" value="F-box_dom"/>
</dbReference>
<organism evidence="3 4">
    <name type="scientific">Striga hermonthica</name>
    <name type="common">Purple witchweed</name>
    <name type="synonym">Buchnera hermonthica</name>
    <dbReference type="NCBI Taxonomy" id="68872"/>
    <lineage>
        <taxon>Eukaryota</taxon>
        <taxon>Viridiplantae</taxon>
        <taxon>Streptophyta</taxon>
        <taxon>Embryophyta</taxon>
        <taxon>Tracheophyta</taxon>
        <taxon>Spermatophyta</taxon>
        <taxon>Magnoliopsida</taxon>
        <taxon>eudicotyledons</taxon>
        <taxon>Gunneridae</taxon>
        <taxon>Pentapetalae</taxon>
        <taxon>asterids</taxon>
        <taxon>lamiids</taxon>
        <taxon>Lamiales</taxon>
        <taxon>Orobanchaceae</taxon>
        <taxon>Buchnereae</taxon>
        <taxon>Striga</taxon>
    </lineage>
</organism>
<dbReference type="FunFam" id="3.10.450.50:FF:000003">
    <property type="entry name" value="Nuclear transport factor 2 family protein"/>
    <property type="match status" value="1"/>
</dbReference>
<dbReference type="GO" id="GO:1990904">
    <property type="term" value="C:ribonucleoprotein complex"/>
    <property type="evidence" value="ECO:0007669"/>
    <property type="project" value="TreeGrafter"/>
</dbReference>
<dbReference type="PANTHER" id="PTHR10693">
    <property type="entry name" value="RAS GTPASE-ACTIVATING PROTEIN-BINDING PROTEIN"/>
    <property type="match status" value="1"/>
</dbReference>
<accession>A0A9N7MJS2</accession>
<dbReference type="Gene3D" id="3.10.450.50">
    <property type="match status" value="1"/>
</dbReference>
<name>A0A9N7MJS2_STRHE</name>
<sequence length="806" mass="90587">MAAEVGYQQTVSAQIVGRVFVEKYYTILHSSPELANKFYRDKSTIHRVEEDGSMSVTTTCQAIKEKIVSLNHGDLRFEIKSVDSLESFVGEVHVFVTGHLVGHDNVVKSFSQHFILAPQDNGYFVLSDLLQYVDIVNGNPTLGSDIVVRPITTQDEAYSPSEDGDGVFFGLVEVPRSVFANELMHLKGAAASFSPPPMESAFQISPSIWSAASFSLLPMDPAKATLNSGHNQNGNYCSIYMRRPPKNATETSLEDVFKKFGLTLKYRNEAKSKRLMHLKGAAASFSPPPMDPGKAILNSRHNEKERFRIQPLGNIGGGSGYNKRIKVTSFCPIKENPDLKVEWTLPNSETSLVLLRLPAKHIAACRCVCSSWLHLTTSPKFISAQLDHARSESDPQVLFHDSYPLRDRDKFPPKPPQSGLVCSSTDTLIIGSINGLICSAGNGMYRSWPTPNDIWIWNPSTGLSKKLPMGIHQFQRFSNYQATFAFCWDEESDVYKVVRIISKKCEETLAEVWSSDIKSWEEIDLTNHPSFYHPSHHVNAVPATTCNVFVGNSPHWAVIDYYGNPFIMSFDVKANKLKRSYFPSQLSSHREKVAEGINCGLPDLIVTNWMGKLAVLDAVDYLSADDEYEKLAKALSATERETIIYWLWTMEANGHWIRSCLFSFGFMFNYCLNSVGGGKFMLVDRYSDIAFYDIVERRVIRTYGVPEEIPCISLGFDFVGSLVSIEGFEPIGNNFSKLMTLTWPSHVQMSVNEDKHGDKHCKQLFMISGKGKFCEDAMERDPEESAVPAPFWEYQNHFNILGISWR</sequence>
<dbReference type="SUPFAM" id="SSF81383">
    <property type="entry name" value="F-box domain"/>
    <property type="match status" value="1"/>
</dbReference>
<dbReference type="NCBIfam" id="TIGR01640">
    <property type="entry name" value="F_box_assoc_1"/>
    <property type="match status" value="1"/>
</dbReference>
<dbReference type="GO" id="GO:0005829">
    <property type="term" value="C:cytosol"/>
    <property type="evidence" value="ECO:0007669"/>
    <property type="project" value="TreeGrafter"/>
</dbReference>
<keyword evidence="4" id="KW-1185">Reference proteome</keyword>
<evidence type="ECO:0000313" key="4">
    <source>
        <dbReference type="Proteomes" id="UP001153555"/>
    </source>
</evidence>
<dbReference type="InterPro" id="IPR036047">
    <property type="entry name" value="F-box-like_dom_sf"/>
</dbReference>
<dbReference type="Proteomes" id="UP001153555">
    <property type="component" value="Unassembled WGS sequence"/>
</dbReference>
<dbReference type="Pfam" id="PF00646">
    <property type="entry name" value="F-box"/>
    <property type="match status" value="1"/>
</dbReference>
<protein>
    <submittedName>
        <fullName evidence="3">Nuclear transport factor 2 (NTF2) family protein with RNA binding (RRM-RBD-RNP motifs) domain</fullName>
    </submittedName>
</protein>
<dbReference type="EMBL" id="CACSLK010009942">
    <property type="protein sequence ID" value="CAA0812273.1"/>
    <property type="molecule type" value="Genomic_DNA"/>
</dbReference>
<dbReference type="OrthoDB" id="339151at2759"/>